<keyword evidence="2" id="KW-1185">Reference proteome</keyword>
<protein>
    <submittedName>
        <fullName evidence="1">Uncharacterized protein</fullName>
    </submittedName>
</protein>
<dbReference type="GO" id="GO:0005737">
    <property type="term" value="C:cytoplasm"/>
    <property type="evidence" value="ECO:0007669"/>
    <property type="project" value="TreeGrafter"/>
</dbReference>
<dbReference type="EMBL" id="JAAWWB010000015">
    <property type="protein sequence ID" value="KAG6765877.1"/>
    <property type="molecule type" value="Genomic_DNA"/>
</dbReference>
<evidence type="ECO:0000313" key="2">
    <source>
        <dbReference type="Proteomes" id="UP000886885"/>
    </source>
</evidence>
<gene>
    <name evidence="1" type="ORF">POTOM_029935</name>
</gene>
<comment type="caution">
    <text evidence="1">The sequence shown here is derived from an EMBL/GenBank/DDBJ whole genome shotgun (WGS) entry which is preliminary data.</text>
</comment>
<reference evidence="1" key="1">
    <citation type="journal article" date="2020" name="bioRxiv">
        <title>Hybrid origin of Populus tomentosa Carr. identified through genome sequencing and phylogenomic analysis.</title>
        <authorList>
            <person name="An X."/>
            <person name="Gao K."/>
            <person name="Chen Z."/>
            <person name="Li J."/>
            <person name="Yang X."/>
            <person name="Yang X."/>
            <person name="Zhou J."/>
            <person name="Guo T."/>
            <person name="Zhao T."/>
            <person name="Huang S."/>
            <person name="Miao D."/>
            <person name="Khan W.U."/>
            <person name="Rao P."/>
            <person name="Ye M."/>
            <person name="Lei B."/>
            <person name="Liao W."/>
            <person name="Wang J."/>
            <person name="Ji L."/>
            <person name="Li Y."/>
            <person name="Guo B."/>
            <person name="Mustafa N.S."/>
            <person name="Li S."/>
            <person name="Yun Q."/>
            <person name="Keller S.R."/>
            <person name="Mao J."/>
            <person name="Zhang R."/>
            <person name="Strauss S.H."/>
        </authorList>
    </citation>
    <scope>NUCLEOTIDE SEQUENCE</scope>
    <source>
        <strain evidence="1">GM15</strain>
        <tissue evidence="1">Leaf</tissue>
    </source>
</reference>
<dbReference type="GO" id="GO:0004817">
    <property type="term" value="F:cysteine-tRNA ligase activity"/>
    <property type="evidence" value="ECO:0007669"/>
    <property type="project" value="TreeGrafter"/>
</dbReference>
<sequence>MVPSSGFETLLDKCARYRSPLNYSVLQLEGASDAVFYIYQTLQDCEEALLPFQAESLKEGSGQNDDLNTSPLLTGAFQEALKLINSSLGMLKKKQQLSLIRSLAEIKKEVMEVLKILGHFPRTCYESSGKESHDFKKSDQIRTDLSAKGIALMDEGKETFWRPCIPVEKEEQATTAVEELMLPPQSASS</sequence>
<proteinExistence type="predicted"/>
<dbReference type="PANTHER" id="PTHR10890:SF26">
    <property type="entry name" value="CYSTEINE--TRNA LIGASE 1, CYTOPLASMIC-RELATED"/>
    <property type="match status" value="1"/>
</dbReference>
<dbReference type="InterPro" id="IPR024909">
    <property type="entry name" value="Cys-tRNA/MSH_ligase"/>
</dbReference>
<dbReference type="Proteomes" id="UP000886885">
    <property type="component" value="Chromosome 8A"/>
</dbReference>
<dbReference type="OrthoDB" id="438179at2759"/>
<dbReference type="GO" id="GO:0005524">
    <property type="term" value="F:ATP binding"/>
    <property type="evidence" value="ECO:0007669"/>
    <property type="project" value="TreeGrafter"/>
</dbReference>
<evidence type="ECO:0000313" key="1">
    <source>
        <dbReference type="EMBL" id="KAG6765877.1"/>
    </source>
</evidence>
<dbReference type="AlphaFoldDB" id="A0A8X8CTN3"/>
<organism evidence="1 2">
    <name type="scientific">Populus tomentosa</name>
    <name type="common">Chinese white poplar</name>
    <dbReference type="NCBI Taxonomy" id="118781"/>
    <lineage>
        <taxon>Eukaryota</taxon>
        <taxon>Viridiplantae</taxon>
        <taxon>Streptophyta</taxon>
        <taxon>Embryophyta</taxon>
        <taxon>Tracheophyta</taxon>
        <taxon>Spermatophyta</taxon>
        <taxon>Magnoliopsida</taxon>
        <taxon>eudicotyledons</taxon>
        <taxon>Gunneridae</taxon>
        <taxon>Pentapetalae</taxon>
        <taxon>rosids</taxon>
        <taxon>fabids</taxon>
        <taxon>Malpighiales</taxon>
        <taxon>Salicaceae</taxon>
        <taxon>Saliceae</taxon>
        <taxon>Populus</taxon>
    </lineage>
</organism>
<dbReference type="GO" id="GO:0006423">
    <property type="term" value="P:cysteinyl-tRNA aminoacylation"/>
    <property type="evidence" value="ECO:0007669"/>
    <property type="project" value="TreeGrafter"/>
</dbReference>
<dbReference type="PANTHER" id="PTHR10890">
    <property type="entry name" value="CYSTEINYL-TRNA SYNTHETASE"/>
    <property type="match status" value="1"/>
</dbReference>
<name>A0A8X8CTN3_POPTO</name>
<accession>A0A8X8CTN3</accession>